<dbReference type="InterPro" id="IPR049492">
    <property type="entry name" value="BD-FAE-like_dom"/>
</dbReference>
<protein>
    <recommendedName>
        <fullName evidence="3">BD-FAE-like domain-containing protein</fullName>
    </recommendedName>
</protein>
<feature type="signal peptide" evidence="2">
    <location>
        <begin position="1"/>
        <end position="23"/>
    </location>
</feature>
<name>A0A0P7C410_9BACT</name>
<dbReference type="AlphaFoldDB" id="A0A0P7C410"/>
<feature type="domain" description="BD-FAE-like" evidence="3">
    <location>
        <begin position="66"/>
        <end position="265"/>
    </location>
</feature>
<dbReference type="EMBL" id="LGTQ01000009">
    <property type="protein sequence ID" value="KPM47906.1"/>
    <property type="molecule type" value="Genomic_DNA"/>
</dbReference>
<dbReference type="SUPFAM" id="SSF53474">
    <property type="entry name" value="alpha/beta-Hydrolases"/>
    <property type="match status" value="1"/>
</dbReference>
<dbReference type="GO" id="GO:0016787">
    <property type="term" value="F:hydrolase activity"/>
    <property type="evidence" value="ECO:0007669"/>
    <property type="project" value="UniProtKB-KW"/>
</dbReference>
<sequence>MKTRLLYWIVLASLALQSCELVADVSPFSQQKKRTPLVNLMTNQTVQWYDVKFNQSYGENRFQNYDVYVPHVDSLDPEKKSVSVVLVHGGGWSLLDKSFLAEAAQHFANQKLNITIFNINHRLAGIDSVTFDDMMMDFDLFFDHHDSLKNVLNLSDEIVLWGYSSGGHLALSYTYKYDKRNIRAVTAIAAPTDLTDETINQGIKDDKNRNLTELLIGQPYEENPDAYRRASPYFAVDRQCSTTLLFYGGNDNLIKPEQGEKLESLLTKKRVQSEFYLLPDANHDMHGKMGEIVSETIDFMKNL</sequence>
<dbReference type="PROSITE" id="PS51257">
    <property type="entry name" value="PROKAR_LIPOPROTEIN"/>
    <property type="match status" value="1"/>
</dbReference>
<dbReference type="Pfam" id="PF20434">
    <property type="entry name" value="BD-FAE"/>
    <property type="match status" value="1"/>
</dbReference>
<feature type="chain" id="PRO_5006136542" description="BD-FAE-like domain-containing protein" evidence="2">
    <location>
        <begin position="24"/>
        <end position="303"/>
    </location>
</feature>
<keyword evidence="1" id="KW-0378">Hydrolase</keyword>
<dbReference type="Proteomes" id="UP000050454">
    <property type="component" value="Unassembled WGS sequence"/>
</dbReference>
<evidence type="ECO:0000256" key="2">
    <source>
        <dbReference type="SAM" id="SignalP"/>
    </source>
</evidence>
<dbReference type="STRING" id="1605367.AFM12_11795"/>
<gene>
    <name evidence="4" type="ORF">AFM12_11795</name>
</gene>
<accession>A0A0P7C410</accession>
<organism evidence="4 5">
    <name type="scientific">Jiulongibacter sediminis</name>
    <dbReference type="NCBI Taxonomy" id="1605367"/>
    <lineage>
        <taxon>Bacteria</taxon>
        <taxon>Pseudomonadati</taxon>
        <taxon>Bacteroidota</taxon>
        <taxon>Cytophagia</taxon>
        <taxon>Cytophagales</taxon>
        <taxon>Leadbetterellaceae</taxon>
        <taxon>Jiulongibacter</taxon>
    </lineage>
</organism>
<dbReference type="OrthoDB" id="9777975at2"/>
<evidence type="ECO:0000313" key="5">
    <source>
        <dbReference type="Proteomes" id="UP000050454"/>
    </source>
</evidence>
<keyword evidence="2" id="KW-0732">Signal</keyword>
<reference evidence="4 5" key="1">
    <citation type="submission" date="2015-07" db="EMBL/GenBank/DDBJ databases">
        <title>The draft genome sequence of Leadbetterella sp. JN14-9.</title>
        <authorList>
            <person name="Liu Y."/>
            <person name="Du J."/>
            <person name="Shao Z."/>
        </authorList>
    </citation>
    <scope>NUCLEOTIDE SEQUENCE [LARGE SCALE GENOMIC DNA]</scope>
    <source>
        <strain evidence="4 5">JN14-9</strain>
    </source>
</reference>
<evidence type="ECO:0000259" key="3">
    <source>
        <dbReference type="Pfam" id="PF20434"/>
    </source>
</evidence>
<dbReference type="PANTHER" id="PTHR48081">
    <property type="entry name" value="AB HYDROLASE SUPERFAMILY PROTEIN C4A8.06C"/>
    <property type="match status" value="1"/>
</dbReference>
<keyword evidence="5" id="KW-1185">Reference proteome</keyword>
<comment type="caution">
    <text evidence="4">The sequence shown here is derived from an EMBL/GenBank/DDBJ whole genome shotgun (WGS) entry which is preliminary data.</text>
</comment>
<evidence type="ECO:0000313" key="4">
    <source>
        <dbReference type="EMBL" id="KPM47906.1"/>
    </source>
</evidence>
<proteinExistence type="predicted"/>
<dbReference type="InterPro" id="IPR050300">
    <property type="entry name" value="GDXG_lipolytic_enzyme"/>
</dbReference>
<dbReference type="InterPro" id="IPR029058">
    <property type="entry name" value="AB_hydrolase_fold"/>
</dbReference>
<evidence type="ECO:0000256" key="1">
    <source>
        <dbReference type="ARBA" id="ARBA00022801"/>
    </source>
</evidence>
<dbReference type="Gene3D" id="3.40.50.1820">
    <property type="entry name" value="alpha/beta hydrolase"/>
    <property type="match status" value="1"/>
</dbReference>
<dbReference type="RefSeq" id="WP_055148443.1">
    <property type="nucleotide sequence ID" value="NZ_JXSZ01000009.1"/>
</dbReference>